<reference evidence="3 4" key="1">
    <citation type="journal article" date="2023" name="Microb. Genom.">
        <title>Mesoterricola silvestris gen. nov., sp. nov., Mesoterricola sediminis sp. nov., Geothrix oryzae sp. nov., Geothrix edaphica sp. nov., Geothrix rubra sp. nov., and Geothrix limicola sp. nov., six novel members of Acidobacteriota isolated from soils.</title>
        <authorList>
            <person name="Weisberg A.J."/>
            <person name="Pearce E."/>
            <person name="Kramer C.G."/>
            <person name="Chang J.H."/>
            <person name="Clarke C.R."/>
        </authorList>
    </citation>
    <scope>NUCLEOTIDE SEQUENCE [LARGE SCALE GENOMIC DNA]</scope>
    <source>
        <strain evidence="3 4">NE20-4-1</strain>
    </source>
</reference>
<dbReference type="EMBL" id="JARAWJ010000063">
    <property type="protein sequence ID" value="MDX3043925.1"/>
    <property type="molecule type" value="Genomic_DNA"/>
</dbReference>
<dbReference type="Proteomes" id="UP001282474">
    <property type="component" value="Unassembled WGS sequence"/>
</dbReference>
<dbReference type="RefSeq" id="WP_193382098.1">
    <property type="nucleotide sequence ID" value="NZ_JABXWF010000049.1"/>
</dbReference>
<dbReference type="PANTHER" id="PTHR41534">
    <property type="entry name" value="BLR3401 PROTEIN"/>
    <property type="match status" value="1"/>
</dbReference>
<name>A0ABU4N5Y1_9ACTN</name>
<evidence type="ECO:0000256" key="1">
    <source>
        <dbReference type="ARBA" id="ARBA00009570"/>
    </source>
</evidence>
<dbReference type="SUPFAM" id="SSF54427">
    <property type="entry name" value="NTF2-like"/>
    <property type="match status" value="1"/>
</dbReference>
<evidence type="ECO:0000313" key="3">
    <source>
        <dbReference type="EMBL" id="MDX3043925.1"/>
    </source>
</evidence>
<dbReference type="Gene3D" id="3.10.450.50">
    <property type="match status" value="1"/>
</dbReference>
<dbReference type="GO" id="GO:0051213">
    <property type="term" value="F:dioxygenase activity"/>
    <property type="evidence" value="ECO:0007669"/>
    <property type="project" value="UniProtKB-KW"/>
</dbReference>
<sequence>MTAPATTDDTALDLRQVEQFLYREARYADEHDYDAWEALWTDDALYWVPAGTPDGDPVQQMSVISDNRSRIATRLGQLRTGKRYAQSPPSHLRRIVSNVEILDDDDDDAAGPGREPGDLTVGANFVLVESRERGKEIWAGRTTYRLRLVDGRLRLAYKKVVLVDHDRALPTLSFLI</sequence>
<keyword evidence="2" id="KW-0560">Oxidoreductase</keyword>
<comment type="similarity">
    <text evidence="1">Belongs to the bacterial ring-hydroxylating dioxygenase beta subunit family.</text>
</comment>
<dbReference type="CDD" id="cd00667">
    <property type="entry name" value="ring_hydroxylating_dioxygenases_beta"/>
    <property type="match status" value="1"/>
</dbReference>
<accession>A0ABU4N5Y1</accession>
<proteinExistence type="inferred from homology"/>
<evidence type="ECO:0000256" key="2">
    <source>
        <dbReference type="ARBA" id="ARBA00023002"/>
    </source>
</evidence>
<keyword evidence="3" id="KW-0223">Dioxygenase</keyword>
<protein>
    <submittedName>
        <fullName evidence="3">Aromatic-ring-hydroxylating dioxygenase subunit beta</fullName>
    </submittedName>
</protein>
<evidence type="ECO:0000313" key="4">
    <source>
        <dbReference type="Proteomes" id="UP001282474"/>
    </source>
</evidence>
<organism evidence="3 4">
    <name type="scientific">Streptomyces caniscabiei</name>
    <dbReference type="NCBI Taxonomy" id="2746961"/>
    <lineage>
        <taxon>Bacteria</taxon>
        <taxon>Bacillati</taxon>
        <taxon>Actinomycetota</taxon>
        <taxon>Actinomycetes</taxon>
        <taxon>Kitasatosporales</taxon>
        <taxon>Streptomycetaceae</taxon>
        <taxon>Streptomyces</taxon>
    </lineage>
</organism>
<dbReference type="InterPro" id="IPR032710">
    <property type="entry name" value="NTF2-like_dom_sf"/>
</dbReference>
<dbReference type="Pfam" id="PF00866">
    <property type="entry name" value="Ring_hydroxyl_B"/>
    <property type="match status" value="1"/>
</dbReference>
<dbReference type="PANTHER" id="PTHR41534:SF2">
    <property type="entry name" value="3-PHENYLPROPIONATE_CINNAMIC ACID DIOXYGENASE SUBUNIT BETA"/>
    <property type="match status" value="1"/>
</dbReference>
<dbReference type="InterPro" id="IPR000391">
    <property type="entry name" value="Rng_hydr_dOase-bsu"/>
</dbReference>
<gene>
    <name evidence="3" type="ORF">PV383_43220</name>
</gene>
<comment type="caution">
    <text evidence="3">The sequence shown here is derived from an EMBL/GenBank/DDBJ whole genome shotgun (WGS) entry which is preliminary data.</text>
</comment>
<keyword evidence="4" id="KW-1185">Reference proteome</keyword>